<proteinExistence type="predicted"/>
<protein>
    <submittedName>
        <fullName evidence="2">Uncharacterized protein</fullName>
    </submittedName>
</protein>
<gene>
    <name evidence="2" type="ORF">ORAREDHAP_LOCUS41474</name>
</gene>
<keyword evidence="3" id="KW-1185">Reference proteome</keyword>
<sequence length="149" mass="17662">MKRMQDEMDRKLELHLTVLEREWDLGPLDLVTTIDTLPFPRDILEFNLPQRRDTHLTTSLASGRALRRRPFLFHVNKFPPKSYEDLVSEAYRHAIVEEMTYDTPEGRDPSQPGVGDKQREDRNDVREKPDYKKGRFKKSKRGGRDRDRP</sequence>
<feature type="region of interest" description="Disordered" evidence="1">
    <location>
        <begin position="98"/>
        <end position="149"/>
    </location>
</feature>
<accession>A0A6J5XVP6</accession>
<evidence type="ECO:0000256" key="1">
    <source>
        <dbReference type="SAM" id="MobiDB-lite"/>
    </source>
</evidence>
<name>A0A6J5XVP6_PRUAR</name>
<evidence type="ECO:0000313" key="2">
    <source>
        <dbReference type="EMBL" id="CAB4316332.1"/>
    </source>
</evidence>
<evidence type="ECO:0000313" key="3">
    <source>
        <dbReference type="Proteomes" id="UP000507245"/>
    </source>
</evidence>
<dbReference type="AlphaFoldDB" id="A0A6J5XVP6"/>
<feature type="compositionally biased region" description="Basic and acidic residues" evidence="1">
    <location>
        <begin position="116"/>
        <end position="133"/>
    </location>
</feature>
<dbReference type="EMBL" id="CAEKKB010000007">
    <property type="protein sequence ID" value="CAB4316332.1"/>
    <property type="molecule type" value="Genomic_DNA"/>
</dbReference>
<organism evidence="2 3">
    <name type="scientific">Prunus armeniaca</name>
    <name type="common">Apricot</name>
    <name type="synonym">Armeniaca vulgaris</name>
    <dbReference type="NCBI Taxonomy" id="36596"/>
    <lineage>
        <taxon>Eukaryota</taxon>
        <taxon>Viridiplantae</taxon>
        <taxon>Streptophyta</taxon>
        <taxon>Embryophyta</taxon>
        <taxon>Tracheophyta</taxon>
        <taxon>Spermatophyta</taxon>
        <taxon>Magnoliopsida</taxon>
        <taxon>eudicotyledons</taxon>
        <taxon>Gunneridae</taxon>
        <taxon>Pentapetalae</taxon>
        <taxon>rosids</taxon>
        <taxon>fabids</taxon>
        <taxon>Rosales</taxon>
        <taxon>Rosaceae</taxon>
        <taxon>Amygdaloideae</taxon>
        <taxon>Amygdaleae</taxon>
        <taxon>Prunus</taxon>
    </lineage>
</organism>
<reference evidence="3" key="1">
    <citation type="journal article" date="2020" name="Genome Biol.">
        <title>Gamete binning: chromosome-level and haplotype-resolved genome assembly enabled by high-throughput single-cell sequencing of gamete genomes.</title>
        <authorList>
            <person name="Campoy J.A."/>
            <person name="Sun H."/>
            <person name="Goel M."/>
            <person name="Jiao W.-B."/>
            <person name="Folz-Donahue K."/>
            <person name="Wang N."/>
            <person name="Rubio M."/>
            <person name="Liu C."/>
            <person name="Kukat C."/>
            <person name="Ruiz D."/>
            <person name="Huettel B."/>
            <person name="Schneeberger K."/>
        </authorList>
    </citation>
    <scope>NUCLEOTIDE SEQUENCE [LARGE SCALE GENOMIC DNA]</scope>
    <source>
        <strain evidence="3">cv. Rojo Pasion</strain>
    </source>
</reference>
<dbReference type="Proteomes" id="UP000507245">
    <property type="component" value="Unassembled WGS sequence"/>
</dbReference>